<dbReference type="Gene3D" id="3.90.245.10">
    <property type="entry name" value="Ribonucleoside hydrolase-like"/>
    <property type="match status" value="1"/>
</dbReference>
<evidence type="ECO:0000259" key="4">
    <source>
        <dbReference type="Pfam" id="PF01156"/>
    </source>
</evidence>
<dbReference type="OrthoDB" id="432381at2759"/>
<dbReference type="GO" id="GO:0006152">
    <property type="term" value="P:purine nucleoside catabolic process"/>
    <property type="evidence" value="ECO:0007669"/>
    <property type="project" value="TreeGrafter"/>
</dbReference>
<dbReference type="Pfam" id="PF01156">
    <property type="entry name" value="IU_nuc_hydro"/>
    <property type="match status" value="1"/>
</dbReference>
<dbReference type="GO" id="GO:0005829">
    <property type="term" value="C:cytosol"/>
    <property type="evidence" value="ECO:0007669"/>
    <property type="project" value="TreeGrafter"/>
</dbReference>
<reference evidence="5 7" key="1">
    <citation type="journal article" date="2012" name="Nature">
        <title>Algal genomes reveal evolutionary mosaicism and the fate of nucleomorphs.</title>
        <authorList>
            <consortium name="DOE Joint Genome Institute"/>
            <person name="Curtis B.A."/>
            <person name="Tanifuji G."/>
            <person name="Burki F."/>
            <person name="Gruber A."/>
            <person name="Irimia M."/>
            <person name="Maruyama S."/>
            <person name="Arias M.C."/>
            <person name="Ball S.G."/>
            <person name="Gile G.H."/>
            <person name="Hirakawa Y."/>
            <person name="Hopkins J.F."/>
            <person name="Kuo A."/>
            <person name="Rensing S.A."/>
            <person name="Schmutz J."/>
            <person name="Symeonidi A."/>
            <person name="Elias M."/>
            <person name="Eveleigh R.J."/>
            <person name="Herman E.K."/>
            <person name="Klute M.J."/>
            <person name="Nakayama T."/>
            <person name="Obornik M."/>
            <person name="Reyes-Prieto A."/>
            <person name="Armbrust E.V."/>
            <person name="Aves S.J."/>
            <person name="Beiko R.G."/>
            <person name="Coutinho P."/>
            <person name="Dacks J.B."/>
            <person name="Durnford D.G."/>
            <person name="Fast N.M."/>
            <person name="Green B.R."/>
            <person name="Grisdale C.J."/>
            <person name="Hempel F."/>
            <person name="Henrissat B."/>
            <person name="Hoppner M.P."/>
            <person name="Ishida K."/>
            <person name="Kim E."/>
            <person name="Koreny L."/>
            <person name="Kroth P.G."/>
            <person name="Liu Y."/>
            <person name="Malik S.B."/>
            <person name="Maier U.G."/>
            <person name="McRose D."/>
            <person name="Mock T."/>
            <person name="Neilson J.A."/>
            <person name="Onodera N.T."/>
            <person name="Poole A.M."/>
            <person name="Pritham E.J."/>
            <person name="Richards T.A."/>
            <person name="Rocap G."/>
            <person name="Roy S.W."/>
            <person name="Sarai C."/>
            <person name="Schaack S."/>
            <person name="Shirato S."/>
            <person name="Slamovits C.H."/>
            <person name="Spencer D.F."/>
            <person name="Suzuki S."/>
            <person name="Worden A.Z."/>
            <person name="Zauner S."/>
            <person name="Barry K."/>
            <person name="Bell C."/>
            <person name="Bharti A.K."/>
            <person name="Crow J.A."/>
            <person name="Grimwood J."/>
            <person name="Kramer R."/>
            <person name="Lindquist E."/>
            <person name="Lucas S."/>
            <person name="Salamov A."/>
            <person name="McFadden G.I."/>
            <person name="Lane C.E."/>
            <person name="Keeling P.J."/>
            <person name="Gray M.W."/>
            <person name="Grigoriev I.V."/>
            <person name="Archibald J.M."/>
        </authorList>
    </citation>
    <scope>NUCLEOTIDE SEQUENCE</scope>
    <source>
        <strain evidence="5 7">CCMP2712</strain>
    </source>
</reference>
<evidence type="ECO:0000256" key="1">
    <source>
        <dbReference type="ARBA" id="ARBA00009176"/>
    </source>
</evidence>
<keyword evidence="2" id="KW-0378">Hydrolase</keyword>
<evidence type="ECO:0000313" key="5">
    <source>
        <dbReference type="EMBL" id="EKX52187.1"/>
    </source>
</evidence>
<dbReference type="GeneID" id="17309046"/>
<dbReference type="GO" id="GO:0008477">
    <property type="term" value="F:purine nucleosidase activity"/>
    <property type="evidence" value="ECO:0007669"/>
    <property type="project" value="TreeGrafter"/>
</dbReference>
<dbReference type="Proteomes" id="UP000011087">
    <property type="component" value="Unassembled WGS sequence"/>
</dbReference>
<dbReference type="RefSeq" id="XP_005839167.1">
    <property type="nucleotide sequence ID" value="XM_005839110.1"/>
</dbReference>
<dbReference type="EMBL" id="JH992973">
    <property type="protein sequence ID" value="EKX52187.1"/>
    <property type="molecule type" value="Genomic_DNA"/>
</dbReference>
<dbReference type="PANTHER" id="PTHR12304">
    <property type="entry name" value="INOSINE-URIDINE PREFERRING NUCLEOSIDE HYDROLASE"/>
    <property type="match status" value="1"/>
</dbReference>
<evidence type="ECO:0000313" key="6">
    <source>
        <dbReference type="EnsemblProtists" id="EKX52187"/>
    </source>
</evidence>
<proteinExistence type="inferred from homology"/>
<dbReference type="OMA" id="GADFNSW"/>
<evidence type="ECO:0000256" key="3">
    <source>
        <dbReference type="ARBA" id="ARBA00023295"/>
    </source>
</evidence>
<dbReference type="InterPro" id="IPR023186">
    <property type="entry name" value="IUNH"/>
</dbReference>
<dbReference type="SUPFAM" id="SSF53590">
    <property type="entry name" value="Nucleoside hydrolase"/>
    <property type="match status" value="1"/>
</dbReference>
<feature type="domain" description="Inosine/uridine-preferring nucleoside hydrolase" evidence="4">
    <location>
        <begin position="5"/>
        <end position="218"/>
    </location>
</feature>
<organism evidence="5">
    <name type="scientific">Guillardia theta (strain CCMP2712)</name>
    <name type="common">Cryptophyte</name>
    <dbReference type="NCBI Taxonomy" id="905079"/>
    <lineage>
        <taxon>Eukaryota</taxon>
        <taxon>Cryptophyceae</taxon>
        <taxon>Pyrenomonadales</taxon>
        <taxon>Geminigeraceae</taxon>
        <taxon>Guillardia</taxon>
    </lineage>
</organism>
<reference evidence="6" key="3">
    <citation type="submission" date="2015-06" db="UniProtKB">
        <authorList>
            <consortium name="EnsemblProtists"/>
        </authorList>
    </citation>
    <scope>IDENTIFICATION</scope>
</reference>
<dbReference type="PaxDb" id="55529-EKX52187"/>
<comment type="similarity">
    <text evidence="1">Belongs to the IUNH family.</text>
</comment>
<keyword evidence="3" id="KW-0326">Glycosidase</keyword>
<sequence>MRVFVSGDGGVDDLAALTMTVAAMMAGSIEIVGVAVTGGNCFLDAGVQASRKILDLAGLDGKVQVSTCDAEGVNPFPRSWRSASYGICHIPRLLRDGRPRTELLQTPAHIHLAECCMKSNTPITVLETGPLTCMARALHAFPELAKPDRISQLVWMGGAIDVEGNVHREGTDGSAEWNVYWDPLSAKKVIDAGPKLRICPLDVCNQAPITTKFLVDLYGVAVQPSGALKVAQVYADQAFRP</sequence>
<gene>
    <name evidence="5" type="ORF">GUITHDRAFT_65378</name>
</gene>
<evidence type="ECO:0000313" key="7">
    <source>
        <dbReference type="Proteomes" id="UP000011087"/>
    </source>
</evidence>
<reference evidence="7" key="2">
    <citation type="submission" date="2012-11" db="EMBL/GenBank/DDBJ databases">
        <authorList>
            <person name="Kuo A."/>
            <person name="Curtis B.A."/>
            <person name="Tanifuji G."/>
            <person name="Burki F."/>
            <person name="Gruber A."/>
            <person name="Irimia M."/>
            <person name="Maruyama S."/>
            <person name="Arias M.C."/>
            <person name="Ball S.G."/>
            <person name="Gile G.H."/>
            <person name="Hirakawa Y."/>
            <person name="Hopkins J.F."/>
            <person name="Rensing S.A."/>
            <person name="Schmutz J."/>
            <person name="Symeonidi A."/>
            <person name="Elias M."/>
            <person name="Eveleigh R.J."/>
            <person name="Herman E.K."/>
            <person name="Klute M.J."/>
            <person name="Nakayama T."/>
            <person name="Obornik M."/>
            <person name="Reyes-Prieto A."/>
            <person name="Armbrust E.V."/>
            <person name="Aves S.J."/>
            <person name="Beiko R.G."/>
            <person name="Coutinho P."/>
            <person name="Dacks J.B."/>
            <person name="Durnford D.G."/>
            <person name="Fast N.M."/>
            <person name="Green B.R."/>
            <person name="Grisdale C."/>
            <person name="Hempe F."/>
            <person name="Henrissat B."/>
            <person name="Hoppner M.P."/>
            <person name="Ishida K.-I."/>
            <person name="Kim E."/>
            <person name="Koreny L."/>
            <person name="Kroth P.G."/>
            <person name="Liu Y."/>
            <person name="Malik S.-B."/>
            <person name="Maier U.G."/>
            <person name="McRose D."/>
            <person name="Mock T."/>
            <person name="Neilson J.A."/>
            <person name="Onodera N.T."/>
            <person name="Poole A.M."/>
            <person name="Pritham E.J."/>
            <person name="Richards T.A."/>
            <person name="Rocap G."/>
            <person name="Roy S.W."/>
            <person name="Sarai C."/>
            <person name="Schaack S."/>
            <person name="Shirato S."/>
            <person name="Slamovits C.H."/>
            <person name="Spencer D.F."/>
            <person name="Suzuki S."/>
            <person name="Worden A.Z."/>
            <person name="Zauner S."/>
            <person name="Barry K."/>
            <person name="Bell C."/>
            <person name="Bharti A.K."/>
            <person name="Crow J.A."/>
            <person name="Grimwood J."/>
            <person name="Kramer R."/>
            <person name="Lindquist E."/>
            <person name="Lucas S."/>
            <person name="Salamov A."/>
            <person name="McFadden G.I."/>
            <person name="Lane C.E."/>
            <person name="Keeling P.J."/>
            <person name="Gray M.W."/>
            <person name="Grigoriev I.V."/>
            <person name="Archibald J.M."/>
        </authorList>
    </citation>
    <scope>NUCLEOTIDE SEQUENCE</scope>
    <source>
        <strain evidence="7">CCMP2712</strain>
    </source>
</reference>
<dbReference type="STRING" id="905079.L1JUV9"/>
<dbReference type="HOGENOM" id="CLU_036838_9_2_1"/>
<dbReference type="InterPro" id="IPR001910">
    <property type="entry name" value="Inosine/uridine_hydrolase_dom"/>
</dbReference>
<dbReference type="AlphaFoldDB" id="L1JUV9"/>
<accession>L1JUV9</accession>
<dbReference type="eggNOG" id="KOG2938">
    <property type="taxonomic scope" value="Eukaryota"/>
</dbReference>
<evidence type="ECO:0000256" key="2">
    <source>
        <dbReference type="ARBA" id="ARBA00022801"/>
    </source>
</evidence>
<dbReference type="PANTHER" id="PTHR12304:SF46">
    <property type="entry name" value="INOSINE-ADENOSINE-GUANOSINE-NUCLEOSIDE HYDROLASE"/>
    <property type="match status" value="1"/>
</dbReference>
<dbReference type="InterPro" id="IPR036452">
    <property type="entry name" value="Ribo_hydro-like"/>
</dbReference>
<name>L1JUV9_GUITC</name>
<protein>
    <recommendedName>
        <fullName evidence="4">Inosine/uridine-preferring nucleoside hydrolase domain-containing protein</fullName>
    </recommendedName>
</protein>
<keyword evidence="7" id="KW-1185">Reference proteome</keyword>
<dbReference type="EnsemblProtists" id="EKX52187">
    <property type="protein sequence ID" value="EKX52187"/>
    <property type="gene ID" value="GUITHDRAFT_65378"/>
</dbReference>
<dbReference type="KEGG" id="gtt:GUITHDRAFT_65378"/>